<evidence type="ECO:0000256" key="1">
    <source>
        <dbReference type="SAM" id="MobiDB-lite"/>
    </source>
</evidence>
<gene>
    <name evidence="2" type="ORF">GCM10022207_75600</name>
</gene>
<organism evidence="2 3">
    <name type="scientific">Streptomyces lannensis</name>
    <dbReference type="NCBI Taxonomy" id="766498"/>
    <lineage>
        <taxon>Bacteria</taxon>
        <taxon>Bacillati</taxon>
        <taxon>Actinomycetota</taxon>
        <taxon>Actinomycetes</taxon>
        <taxon>Kitasatosporales</taxon>
        <taxon>Streptomycetaceae</taxon>
        <taxon>Streptomyces</taxon>
    </lineage>
</organism>
<dbReference type="EMBL" id="BAAAZA010000035">
    <property type="protein sequence ID" value="GAA3896185.1"/>
    <property type="molecule type" value="Genomic_DNA"/>
</dbReference>
<comment type="caution">
    <text evidence="2">The sequence shown here is derived from an EMBL/GenBank/DDBJ whole genome shotgun (WGS) entry which is preliminary data.</text>
</comment>
<name>A0ABP7LAW7_9ACTN</name>
<dbReference type="Proteomes" id="UP001501563">
    <property type="component" value="Unassembled WGS sequence"/>
</dbReference>
<sequence>MGPDCGPVQPVAKPAGRGSRQGGGGAAARFRVSPPSGRIPESHKPWKHTQLGLELRFEHCDLLADGGRSQGRVVIGRVHGQP</sequence>
<evidence type="ECO:0000313" key="3">
    <source>
        <dbReference type="Proteomes" id="UP001501563"/>
    </source>
</evidence>
<protein>
    <submittedName>
        <fullName evidence="2">Uncharacterized protein</fullName>
    </submittedName>
</protein>
<evidence type="ECO:0000313" key="2">
    <source>
        <dbReference type="EMBL" id="GAA3896185.1"/>
    </source>
</evidence>
<reference evidence="3" key="1">
    <citation type="journal article" date="2019" name="Int. J. Syst. Evol. Microbiol.">
        <title>The Global Catalogue of Microorganisms (GCM) 10K type strain sequencing project: providing services to taxonomists for standard genome sequencing and annotation.</title>
        <authorList>
            <consortium name="The Broad Institute Genomics Platform"/>
            <consortium name="The Broad Institute Genome Sequencing Center for Infectious Disease"/>
            <person name="Wu L."/>
            <person name="Ma J."/>
        </authorList>
    </citation>
    <scope>NUCLEOTIDE SEQUENCE [LARGE SCALE GENOMIC DNA]</scope>
    <source>
        <strain evidence="3">JCM 16578</strain>
    </source>
</reference>
<feature type="region of interest" description="Disordered" evidence="1">
    <location>
        <begin position="1"/>
        <end position="44"/>
    </location>
</feature>
<keyword evidence="3" id="KW-1185">Reference proteome</keyword>
<accession>A0ABP7LAW7</accession>
<proteinExistence type="predicted"/>